<feature type="transmembrane region" description="Helical" evidence="1">
    <location>
        <begin position="146"/>
        <end position="163"/>
    </location>
</feature>
<evidence type="ECO:0000313" key="3">
    <source>
        <dbReference type="Proteomes" id="UP001152658"/>
    </source>
</evidence>
<evidence type="ECO:0000256" key="1">
    <source>
        <dbReference type="SAM" id="Phobius"/>
    </source>
</evidence>
<evidence type="ECO:0000313" key="2">
    <source>
        <dbReference type="EMBL" id="CAH8188383.1"/>
    </source>
</evidence>
<dbReference type="EMBL" id="CALYLK010000001">
    <property type="protein sequence ID" value="CAH8188383.1"/>
    <property type="molecule type" value="Genomic_DNA"/>
</dbReference>
<gene>
    <name evidence="2" type="ORF">VAE063_1000044</name>
</gene>
<sequence length="230" mass="25429">MSVFTELTEIAKTMSAGTLGSLAVAIAIYLYKSKDIIKAIKRALDTYISEMEKVDSIAVTIVKRVFKANSLLLDVSMLLNSSAFSVVETLAKQIADSDGSAKDRKANTIVGVMLLEKAKKGTIQQTILILAIVAHLFIVWFTPSDISQFVLLFLAVLLLAVFVDQKLIEFRIRKGWYGSNEFETRELIEFITLHSNKDDFNDGSGAKRIIPNPEADLATEHEESKKGVVV</sequence>
<name>A0ABN8TIQ0_9VIBR</name>
<dbReference type="RefSeq" id="WP_168524214.1">
    <property type="nucleotide sequence ID" value="NZ_CALYLA010000025.1"/>
</dbReference>
<reference evidence="2" key="1">
    <citation type="submission" date="2022-06" db="EMBL/GenBank/DDBJ databases">
        <authorList>
            <person name="Goudenege D."/>
            <person name="Le Roux F."/>
        </authorList>
    </citation>
    <scope>NUCLEOTIDE SEQUENCE</scope>
    <source>
        <strain evidence="2">12-063</strain>
    </source>
</reference>
<dbReference type="Proteomes" id="UP001152658">
    <property type="component" value="Unassembled WGS sequence"/>
</dbReference>
<keyword evidence="3" id="KW-1185">Reference proteome</keyword>
<proteinExistence type="predicted"/>
<accession>A0ABN8TIQ0</accession>
<keyword evidence="1" id="KW-0472">Membrane</keyword>
<keyword evidence="1" id="KW-1133">Transmembrane helix</keyword>
<keyword evidence="1" id="KW-0812">Transmembrane</keyword>
<comment type="caution">
    <text evidence="2">The sequence shown here is derived from an EMBL/GenBank/DDBJ whole genome shotgun (WGS) entry which is preliminary data.</text>
</comment>
<feature type="transmembrane region" description="Helical" evidence="1">
    <location>
        <begin position="122"/>
        <end position="140"/>
    </location>
</feature>
<protein>
    <submittedName>
        <fullName evidence="2">Uncharacterized protein</fullName>
    </submittedName>
</protein>
<feature type="transmembrane region" description="Helical" evidence="1">
    <location>
        <begin position="12"/>
        <end position="31"/>
    </location>
</feature>
<organism evidence="2 3">
    <name type="scientific">Vibrio aestuarianus</name>
    <dbReference type="NCBI Taxonomy" id="28171"/>
    <lineage>
        <taxon>Bacteria</taxon>
        <taxon>Pseudomonadati</taxon>
        <taxon>Pseudomonadota</taxon>
        <taxon>Gammaproteobacteria</taxon>
        <taxon>Vibrionales</taxon>
        <taxon>Vibrionaceae</taxon>
        <taxon>Vibrio</taxon>
    </lineage>
</organism>